<evidence type="ECO:0000313" key="2">
    <source>
        <dbReference type="EMBL" id="OCS82969.1"/>
    </source>
</evidence>
<organism evidence="2 3">
    <name type="scientific">Caryophanon tenue</name>
    <dbReference type="NCBI Taxonomy" id="33978"/>
    <lineage>
        <taxon>Bacteria</taxon>
        <taxon>Bacillati</taxon>
        <taxon>Bacillota</taxon>
        <taxon>Bacilli</taxon>
        <taxon>Bacillales</taxon>
        <taxon>Caryophanaceae</taxon>
        <taxon>Caryophanon</taxon>
    </lineage>
</organism>
<feature type="transmembrane region" description="Helical" evidence="1">
    <location>
        <begin position="32"/>
        <end position="50"/>
    </location>
</feature>
<feature type="transmembrane region" description="Helical" evidence="1">
    <location>
        <begin position="6"/>
        <end position="25"/>
    </location>
</feature>
<proteinExistence type="predicted"/>
<feature type="transmembrane region" description="Helical" evidence="1">
    <location>
        <begin position="56"/>
        <end position="78"/>
    </location>
</feature>
<dbReference type="RefSeq" id="WP_066547809.1">
    <property type="nucleotide sequence ID" value="NZ_MASJ01000039.1"/>
</dbReference>
<protein>
    <submittedName>
        <fullName evidence="2">Uncharacterized protein</fullName>
    </submittedName>
</protein>
<reference evidence="2 3" key="1">
    <citation type="submission" date="2016-07" db="EMBL/GenBank/DDBJ databases">
        <title>Caryophanon tenue genome sequencing.</title>
        <authorList>
            <person name="Verma A."/>
            <person name="Pal Y."/>
            <person name="Krishnamurthi S."/>
        </authorList>
    </citation>
    <scope>NUCLEOTIDE SEQUENCE [LARGE SCALE GENOMIC DNA]</scope>
    <source>
        <strain evidence="2 3">DSM 14152</strain>
    </source>
</reference>
<evidence type="ECO:0000256" key="1">
    <source>
        <dbReference type="SAM" id="Phobius"/>
    </source>
</evidence>
<name>A0A1C0Y703_9BACL</name>
<accession>A0A1C0Y703</accession>
<keyword evidence="1" id="KW-0472">Membrane</keyword>
<keyword evidence="1" id="KW-1133">Transmembrane helix</keyword>
<keyword evidence="1" id="KW-0812">Transmembrane</keyword>
<dbReference type="STRING" id="33978.A6M13_06090"/>
<sequence>MSIIGIVVGVCCFISAFLVLVVQVLLQIDGYIYVYAQALCFIGALGAFFARENVGFTLNLLLLAFIAAIWFTFDFVWLI</sequence>
<dbReference type="Proteomes" id="UP000093199">
    <property type="component" value="Unassembled WGS sequence"/>
</dbReference>
<dbReference type="AlphaFoldDB" id="A0A1C0Y703"/>
<comment type="caution">
    <text evidence="2">The sequence shown here is derived from an EMBL/GenBank/DDBJ whole genome shotgun (WGS) entry which is preliminary data.</text>
</comment>
<dbReference type="EMBL" id="MASJ01000039">
    <property type="protein sequence ID" value="OCS82969.1"/>
    <property type="molecule type" value="Genomic_DNA"/>
</dbReference>
<keyword evidence="3" id="KW-1185">Reference proteome</keyword>
<gene>
    <name evidence="2" type="ORF">A6M13_06090</name>
</gene>
<evidence type="ECO:0000313" key="3">
    <source>
        <dbReference type="Proteomes" id="UP000093199"/>
    </source>
</evidence>